<protein>
    <recommendedName>
        <fullName evidence="3">Antitoxin</fullName>
    </recommendedName>
</protein>
<organism evidence="1 2">
    <name type="scientific">Arsenicicoccus bolidensis</name>
    <dbReference type="NCBI Taxonomy" id="229480"/>
    <lineage>
        <taxon>Bacteria</taxon>
        <taxon>Bacillati</taxon>
        <taxon>Actinomycetota</taxon>
        <taxon>Actinomycetes</taxon>
        <taxon>Micrococcales</taxon>
        <taxon>Intrasporangiaceae</taxon>
        <taxon>Arsenicicoccus</taxon>
    </lineage>
</organism>
<comment type="caution">
    <text evidence="1">The sequence shown here is derived from an EMBL/GenBank/DDBJ whole genome shotgun (WGS) entry which is preliminary data.</text>
</comment>
<dbReference type="RefSeq" id="WP_019286446.1">
    <property type="nucleotide sequence ID" value="NZ_DAMCTM010000022.1"/>
</dbReference>
<dbReference type="Proteomes" id="UP001521931">
    <property type="component" value="Unassembled WGS sequence"/>
</dbReference>
<reference evidence="1 2" key="1">
    <citation type="submission" date="2022-02" db="EMBL/GenBank/DDBJ databases">
        <title>Uncovering new skin microbiome diversity through culturing and metagenomics.</title>
        <authorList>
            <person name="Conlan S."/>
            <person name="Deming C."/>
            <person name="Nisc Comparative Sequencing Program N."/>
            <person name="Segre J.A."/>
        </authorList>
    </citation>
    <scope>NUCLEOTIDE SEQUENCE [LARGE SCALE GENOMIC DNA]</scope>
    <source>
        <strain evidence="1 2">ACRQZ</strain>
    </source>
</reference>
<sequence>MSLLERRLQILLDQDRYDRVARAAEDSGQSVGAVIRHAIDVTYPEDVGAAQHAARCFLDRTSEPRDEPPLDLRELRRNLDDELMATLPS</sequence>
<evidence type="ECO:0008006" key="3">
    <source>
        <dbReference type="Google" id="ProtNLM"/>
    </source>
</evidence>
<evidence type="ECO:0000313" key="2">
    <source>
        <dbReference type="Proteomes" id="UP001521931"/>
    </source>
</evidence>
<dbReference type="EMBL" id="JAKRCV010000012">
    <property type="protein sequence ID" value="MCG7321410.1"/>
    <property type="molecule type" value="Genomic_DNA"/>
</dbReference>
<keyword evidence="2" id="KW-1185">Reference proteome</keyword>
<gene>
    <name evidence="1" type="ORF">MHL29_05805</name>
</gene>
<name>A0ABS9Q2B6_9MICO</name>
<accession>A0ABS9Q2B6</accession>
<evidence type="ECO:0000313" key="1">
    <source>
        <dbReference type="EMBL" id="MCG7321410.1"/>
    </source>
</evidence>
<proteinExistence type="predicted"/>